<keyword evidence="5" id="KW-1133">Transmembrane helix</keyword>
<keyword evidence="8" id="KW-1185">Reference proteome</keyword>
<dbReference type="Proteomes" id="UP001158050">
    <property type="component" value="Unassembled WGS sequence"/>
</dbReference>
<dbReference type="PROSITE" id="PS50005">
    <property type="entry name" value="TPR"/>
    <property type="match status" value="1"/>
</dbReference>
<sequence length="551" mass="64341">MLTLKVQQQYMMTIKLKCWKIIVFRLVFLFTNFLINSLNGQNAEAYNQIYTRTYLEISQKDFPKALKIADSLYNTSETPRYKAKSLMLSASLLQQSGEFKDAIDYALKAEKILEDTDDNVWKAKISGFLATQYRHLKLFDQSKKYIEETSETIKKIDDLRLVNQTNGFLMQEKAYYENEHKNYRQSIKYINDASSYFKLSGQDNPFLSANNEQLLGLNYYYLKDYSKAMDYYEQALDKLNHMSDNFLKALVLNGMAQIYIAQKNPEKAKPLIDQAQKMAEESPYLSLKNEIYESSQQYYALTKDIEKLNQAKKKQDSVSEKISNKASAYINDSYTRLKKDNELNKKQSGWKNVIIMSVLLILIIIIVYFVIYRKRQKEKFAKIQQILEEIEQTKPASLPETEITQNLAYEDVSEPNIVNYDTEPESQALMTPATEKKILSKLDKFEQTTLFTRNNVSLPYVAAYCSTNTKYLSYVVNTYKKKDFKNYINELRVRHIIYKLKNDSQYHKYKISSLAEEAGFSSQSKFAAAFRKVTTVSPSEFLEHLRSQHLN</sequence>
<protein>
    <submittedName>
        <fullName evidence="7">AraC-type DNA-binding protein</fullName>
    </submittedName>
</protein>
<evidence type="ECO:0000256" key="3">
    <source>
        <dbReference type="ARBA" id="ARBA00023163"/>
    </source>
</evidence>
<proteinExistence type="predicted"/>
<evidence type="ECO:0000256" key="1">
    <source>
        <dbReference type="ARBA" id="ARBA00023015"/>
    </source>
</evidence>
<keyword evidence="5" id="KW-0812">Transmembrane</keyword>
<dbReference type="GO" id="GO:0003677">
    <property type="term" value="F:DNA binding"/>
    <property type="evidence" value="ECO:0007669"/>
    <property type="project" value="UniProtKB-KW"/>
</dbReference>
<dbReference type="EMBL" id="FXUO01000007">
    <property type="protein sequence ID" value="SMP95486.1"/>
    <property type="molecule type" value="Genomic_DNA"/>
</dbReference>
<comment type="caution">
    <text evidence="7">The sequence shown here is derived from an EMBL/GenBank/DDBJ whole genome shotgun (WGS) entry which is preliminary data.</text>
</comment>
<dbReference type="SMART" id="SM00028">
    <property type="entry name" value="TPR"/>
    <property type="match status" value="4"/>
</dbReference>
<dbReference type="Gene3D" id="1.10.10.60">
    <property type="entry name" value="Homeodomain-like"/>
    <property type="match status" value="1"/>
</dbReference>
<feature type="transmembrane region" description="Helical" evidence="5">
    <location>
        <begin position="353"/>
        <end position="372"/>
    </location>
</feature>
<dbReference type="PANTHER" id="PTHR43280:SF2">
    <property type="entry name" value="HTH-TYPE TRANSCRIPTIONAL REGULATOR EXSA"/>
    <property type="match status" value="1"/>
</dbReference>
<evidence type="ECO:0000256" key="4">
    <source>
        <dbReference type="PROSITE-ProRule" id="PRU00339"/>
    </source>
</evidence>
<name>A0ABY1R4R7_9FLAO</name>
<keyword evidence="2 7" id="KW-0238">DNA-binding</keyword>
<dbReference type="Pfam" id="PF12833">
    <property type="entry name" value="HTH_18"/>
    <property type="match status" value="1"/>
</dbReference>
<evidence type="ECO:0000259" key="6">
    <source>
        <dbReference type="PROSITE" id="PS01124"/>
    </source>
</evidence>
<reference evidence="7 8" key="1">
    <citation type="submission" date="2017-05" db="EMBL/GenBank/DDBJ databases">
        <authorList>
            <person name="Varghese N."/>
            <person name="Submissions S."/>
        </authorList>
    </citation>
    <scope>NUCLEOTIDE SEQUENCE [LARGE SCALE GENOMIC DNA]</scope>
    <source>
        <strain evidence="7 8">DSM 18015</strain>
    </source>
</reference>
<organism evidence="7 8">
    <name type="scientific">Epilithonimonas pallida</name>
    <dbReference type="NCBI Taxonomy" id="373671"/>
    <lineage>
        <taxon>Bacteria</taxon>
        <taxon>Pseudomonadati</taxon>
        <taxon>Bacteroidota</taxon>
        <taxon>Flavobacteriia</taxon>
        <taxon>Flavobacteriales</taxon>
        <taxon>Weeksellaceae</taxon>
        <taxon>Chryseobacterium group</taxon>
        <taxon>Epilithonimonas</taxon>
    </lineage>
</organism>
<dbReference type="Pfam" id="PF14559">
    <property type="entry name" value="TPR_19"/>
    <property type="match status" value="1"/>
</dbReference>
<dbReference type="PROSITE" id="PS01124">
    <property type="entry name" value="HTH_ARAC_FAMILY_2"/>
    <property type="match status" value="1"/>
</dbReference>
<keyword evidence="5" id="KW-0472">Membrane</keyword>
<feature type="domain" description="HTH araC/xylS-type" evidence="6">
    <location>
        <begin position="440"/>
        <end position="544"/>
    </location>
</feature>
<keyword evidence="4" id="KW-0802">TPR repeat</keyword>
<evidence type="ECO:0000313" key="8">
    <source>
        <dbReference type="Proteomes" id="UP001158050"/>
    </source>
</evidence>
<dbReference type="InterPro" id="IPR009057">
    <property type="entry name" value="Homeodomain-like_sf"/>
</dbReference>
<feature type="repeat" description="TPR" evidence="4">
    <location>
        <begin position="209"/>
        <end position="242"/>
    </location>
</feature>
<accession>A0ABY1R4R7</accession>
<dbReference type="InterPro" id="IPR011990">
    <property type="entry name" value="TPR-like_helical_dom_sf"/>
</dbReference>
<feature type="transmembrane region" description="Helical" evidence="5">
    <location>
        <begin position="21"/>
        <end position="38"/>
    </location>
</feature>
<dbReference type="PANTHER" id="PTHR43280">
    <property type="entry name" value="ARAC-FAMILY TRANSCRIPTIONAL REGULATOR"/>
    <property type="match status" value="1"/>
</dbReference>
<evidence type="ECO:0000256" key="5">
    <source>
        <dbReference type="SAM" id="Phobius"/>
    </source>
</evidence>
<evidence type="ECO:0000256" key="2">
    <source>
        <dbReference type="ARBA" id="ARBA00023125"/>
    </source>
</evidence>
<keyword evidence="3" id="KW-0804">Transcription</keyword>
<evidence type="ECO:0000313" key="7">
    <source>
        <dbReference type="EMBL" id="SMP95486.1"/>
    </source>
</evidence>
<gene>
    <name evidence="7" type="ORF">SAMN05421679_107153</name>
</gene>
<dbReference type="Gene3D" id="1.25.40.10">
    <property type="entry name" value="Tetratricopeptide repeat domain"/>
    <property type="match status" value="2"/>
</dbReference>
<dbReference type="InterPro" id="IPR018060">
    <property type="entry name" value="HTH_AraC"/>
</dbReference>
<dbReference type="InterPro" id="IPR019734">
    <property type="entry name" value="TPR_rpt"/>
</dbReference>
<keyword evidence="1" id="KW-0805">Transcription regulation</keyword>
<dbReference type="SMART" id="SM00342">
    <property type="entry name" value="HTH_ARAC"/>
    <property type="match status" value="1"/>
</dbReference>
<dbReference type="RefSeq" id="WP_283417554.1">
    <property type="nucleotide sequence ID" value="NZ_FXUO01000007.1"/>
</dbReference>
<dbReference type="SUPFAM" id="SSF48452">
    <property type="entry name" value="TPR-like"/>
    <property type="match status" value="1"/>
</dbReference>
<dbReference type="SUPFAM" id="SSF46689">
    <property type="entry name" value="Homeodomain-like"/>
    <property type="match status" value="1"/>
</dbReference>